<proteinExistence type="predicted"/>
<protein>
    <submittedName>
        <fullName evidence="1">Uncharacterized protein</fullName>
    </submittedName>
</protein>
<keyword evidence="2" id="KW-1185">Reference proteome</keyword>
<evidence type="ECO:0000313" key="1">
    <source>
        <dbReference type="EMBL" id="KAK0496334.1"/>
    </source>
</evidence>
<organism evidence="1 2">
    <name type="scientific">Armillaria luteobubalina</name>
    <dbReference type="NCBI Taxonomy" id="153913"/>
    <lineage>
        <taxon>Eukaryota</taxon>
        <taxon>Fungi</taxon>
        <taxon>Dikarya</taxon>
        <taxon>Basidiomycota</taxon>
        <taxon>Agaricomycotina</taxon>
        <taxon>Agaricomycetes</taxon>
        <taxon>Agaricomycetidae</taxon>
        <taxon>Agaricales</taxon>
        <taxon>Marasmiineae</taxon>
        <taxon>Physalacriaceae</taxon>
        <taxon>Armillaria</taxon>
    </lineage>
</organism>
<sequence>MGYTIWLIPSSYEFSVLSELMKFHPQSSTLPSQSHSYPFFHLHITLTTFNGFPPLVNPDDISLDNLPAPGLGHFDSVKHGNSYLGTLSIVISQDKDNNLTLLHDAVTVRLGRLNFHWKSCCFPHMSLFYVDESEE</sequence>
<reference evidence="1" key="1">
    <citation type="submission" date="2023-06" db="EMBL/GenBank/DDBJ databases">
        <authorList>
            <consortium name="Lawrence Berkeley National Laboratory"/>
            <person name="Ahrendt S."/>
            <person name="Sahu N."/>
            <person name="Indic B."/>
            <person name="Wong-Bajracharya J."/>
            <person name="Merenyi Z."/>
            <person name="Ke H.-M."/>
            <person name="Monk M."/>
            <person name="Kocsube S."/>
            <person name="Drula E."/>
            <person name="Lipzen A."/>
            <person name="Balint B."/>
            <person name="Henrissat B."/>
            <person name="Andreopoulos B."/>
            <person name="Martin F.M."/>
            <person name="Harder C.B."/>
            <person name="Rigling D."/>
            <person name="Ford K.L."/>
            <person name="Foster G.D."/>
            <person name="Pangilinan J."/>
            <person name="Papanicolaou A."/>
            <person name="Barry K."/>
            <person name="LaButti K."/>
            <person name="Viragh M."/>
            <person name="Koriabine M."/>
            <person name="Yan M."/>
            <person name="Riley R."/>
            <person name="Champramary S."/>
            <person name="Plett K.L."/>
            <person name="Tsai I.J."/>
            <person name="Slot J."/>
            <person name="Sipos G."/>
            <person name="Plett J."/>
            <person name="Nagy L.G."/>
            <person name="Grigoriev I.V."/>
        </authorList>
    </citation>
    <scope>NUCLEOTIDE SEQUENCE</scope>
    <source>
        <strain evidence="1">HWK02</strain>
    </source>
</reference>
<comment type="caution">
    <text evidence="1">The sequence shown here is derived from an EMBL/GenBank/DDBJ whole genome shotgun (WGS) entry which is preliminary data.</text>
</comment>
<accession>A0AA39UT69</accession>
<dbReference type="EMBL" id="JAUEPU010000015">
    <property type="protein sequence ID" value="KAK0496334.1"/>
    <property type="molecule type" value="Genomic_DNA"/>
</dbReference>
<dbReference type="Proteomes" id="UP001175228">
    <property type="component" value="Unassembled WGS sequence"/>
</dbReference>
<dbReference type="AlphaFoldDB" id="A0AA39UT69"/>
<dbReference type="Gene3D" id="3.90.1140.10">
    <property type="entry name" value="Cyclic phosphodiesterase"/>
    <property type="match status" value="1"/>
</dbReference>
<name>A0AA39UT69_9AGAR</name>
<dbReference type="InterPro" id="IPR009097">
    <property type="entry name" value="Cyclic_Pdiesterase"/>
</dbReference>
<gene>
    <name evidence="1" type="ORF">EDD18DRAFT_1253615</name>
</gene>
<evidence type="ECO:0000313" key="2">
    <source>
        <dbReference type="Proteomes" id="UP001175228"/>
    </source>
</evidence>
<dbReference type="SUPFAM" id="SSF55144">
    <property type="entry name" value="LigT-like"/>
    <property type="match status" value="1"/>
</dbReference>